<evidence type="ECO:0000313" key="2">
    <source>
        <dbReference type="Proteomes" id="UP000277811"/>
    </source>
</evidence>
<evidence type="ECO:0000313" key="1">
    <source>
        <dbReference type="EMBL" id="VBB05407.1"/>
    </source>
</evidence>
<sequence length="165" mass="17668">MQYQRAKYGNCGCCRLRFSVVPANRPAFVDPAFWAQARAKGEVCGDGDTGYIEISAEGLVPLGVYTVFFLTDQGPYPAAPTGVYYTGDGGDPNRLTVNGAGAVSYYVAPLNYNPFHGISLLSGLHVIQGVIINFHSDRLSHGLSPGVDNVNVFGQLVAPICHPHH</sequence>
<dbReference type="Proteomes" id="UP000277811">
    <property type="component" value="Unassembled WGS sequence"/>
</dbReference>
<gene>
    <name evidence="1" type="ORF">LUCI_0616</name>
</gene>
<keyword evidence="2" id="KW-1185">Reference proteome</keyword>
<dbReference type="AlphaFoldDB" id="A0A498R3I1"/>
<reference evidence="1 2" key="1">
    <citation type="submission" date="2018-06" db="EMBL/GenBank/DDBJ databases">
        <authorList>
            <person name="Strepis N."/>
        </authorList>
    </citation>
    <scope>NUCLEOTIDE SEQUENCE [LARGE SCALE GENOMIC DNA]</scope>
    <source>
        <strain evidence="1">LUCI</strain>
    </source>
</reference>
<dbReference type="EMBL" id="UPPP01000055">
    <property type="protein sequence ID" value="VBB05407.1"/>
    <property type="molecule type" value="Genomic_DNA"/>
</dbReference>
<proteinExistence type="predicted"/>
<dbReference type="RefSeq" id="WP_122626397.1">
    <property type="nucleotide sequence ID" value="NZ_UPPP01000055.1"/>
</dbReference>
<organism evidence="1 2">
    <name type="scientific">Lucifera butyrica</name>
    <dbReference type="NCBI Taxonomy" id="1351585"/>
    <lineage>
        <taxon>Bacteria</taxon>
        <taxon>Bacillati</taxon>
        <taxon>Bacillota</taxon>
        <taxon>Negativicutes</taxon>
        <taxon>Veillonellales</taxon>
        <taxon>Veillonellaceae</taxon>
        <taxon>Lucifera</taxon>
    </lineage>
</organism>
<accession>A0A498R3I1</accession>
<dbReference type="OrthoDB" id="1680178at2"/>
<protein>
    <submittedName>
        <fullName evidence="1">Uncharacterized protein</fullName>
    </submittedName>
</protein>
<name>A0A498R3I1_9FIRM</name>